<accession>A0A6G8F1L3</accession>
<evidence type="ECO:0000313" key="4">
    <source>
        <dbReference type="EMBL" id="QIM10048.1"/>
    </source>
</evidence>
<feature type="repeat" description="TPR" evidence="3">
    <location>
        <begin position="84"/>
        <end position="117"/>
    </location>
</feature>
<dbReference type="Gene3D" id="1.25.40.10">
    <property type="entry name" value="Tetratricopeptide repeat domain"/>
    <property type="match status" value="6"/>
</dbReference>
<keyword evidence="2 3" id="KW-0802">TPR repeat</keyword>
<dbReference type="SMART" id="SM00028">
    <property type="entry name" value="TPR"/>
    <property type="match status" value="13"/>
</dbReference>
<dbReference type="SUPFAM" id="SSF48452">
    <property type="entry name" value="TPR-like"/>
    <property type="match status" value="3"/>
</dbReference>
<feature type="repeat" description="TPR" evidence="3">
    <location>
        <begin position="492"/>
        <end position="525"/>
    </location>
</feature>
<dbReference type="PANTHER" id="PTHR44858:SF1">
    <property type="entry name" value="UDP-N-ACETYLGLUCOSAMINE--PEPTIDE N-ACETYLGLUCOSAMINYLTRANSFERASE SPINDLY-RELATED"/>
    <property type="match status" value="1"/>
</dbReference>
<evidence type="ECO:0000256" key="2">
    <source>
        <dbReference type="ARBA" id="ARBA00022803"/>
    </source>
</evidence>
<organism evidence="4">
    <name type="scientific">uncultured Prevotella sp</name>
    <dbReference type="NCBI Taxonomy" id="159272"/>
    <lineage>
        <taxon>Bacteria</taxon>
        <taxon>Pseudomonadati</taxon>
        <taxon>Bacteroidota</taxon>
        <taxon>Bacteroidia</taxon>
        <taxon>Bacteroidales</taxon>
        <taxon>Prevotellaceae</taxon>
        <taxon>Prevotella</taxon>
        <taxon>environmental samples</taxon>
    </lineage>
</organism>
<dbReference type="Pfam" id="PF13181">
    <property type="entry name" value="TPR_8"/>
    <property type="match status" value="1"/>
</dbReference>
<proteinExistence type="predicted"/>
<dbReference type="PROSITE" id="PS50005">
    <property type="entry name" value="TPR"/>
    <property type="match status" value="6"/>
</dbReference>
<dbReference type="Pfam" id="PF13432">
    <property type="entry name" value="TPR_16"/>
    <property type="match status" value="1"/>
</dbReference>
<feature type="repeat" description="TPR" evidence="3">
    <location>
        <begin position="186"/>
        <end position="219"/>
    </location>
</feature>
<dbReference type="InterPro" id="IPR019734">
    <property type="entry name" value="TPR_rpt"/>
</dbReference>
<feature type="repeat" description="TPR" evidence="3">
    <location>
        <begin position="573"/>
        <end position="606"/>
    </location>
</feature>
<sequence length="651" mass="74601">MLLCLLSVCSYAQYKVDRLILSGRVALHYEDYVLSIQYFNQAISKKPYLWEPWQLRAIAKYYLDDWNGAEADASKAIELNPYITGLYDLRGISRIRQERYEGAIEDYSKAITLEPDNRNFWYNRAACYMELKSYDKALLQLDTVISRWEKYAPSYLLKAEVYLKTKDTLAAEQWIDKSLQIDSFNANAWRVRAGLALHKEQWKAADMYFSKALHLKPKDAGSLINRALARLRLNNLRGAMSDYDEALEHDPNNFLGHYNRGLLRQQVGDDNRAIEDFDYVLTFEPDNVMALFNRATLLDRTGDLRGAIRDYTKVIDKFPNFWTGLRYRAECYRKLGMTAKAEKDEYRILKAQMDKHLGIQHRWSSNKVASVRKMSDIDLEKYSQVVVDDEAEQTQEYQSEYRGKVQNRNVVEQYQPYVAMAVGVRNGSLSSGKYFDVEAEAFCVKVSKLAERYGFEPPALGNVGESAGVPTNDMVDKVTDAINKTKDTNEATDMLLVRAVAYSSAQNYQEALKDIDDYIQLRPSSFVALWQRAVCGAMSVEYDKGLTPQDAELRKAGVMSDFAKLHDMDRNNAYVLYCHGTFCARMKDYDKAVELLGKALKIDSRMPCAYYNRGLAYLLSGNAMQAKADFSKAGELGLYSAYSMMKKQVKK</sequence>
<dbReference type="AlphaFoldDB" id="A0A6G8F1L3"/>
<dbReference type="InterPro" id="IPR011990">
    <property type="entry name" value="TPR-like_helical_dom_sf"/>
</dbReference>
<reference evidence="4" key="1">
    <citation type="journal article" date="2020" name="J. ISSAAS">
        <title>Lactobacilli and other gastrointestinal microbiota of Peromyscus leucopus, reservoir host for agents of Lyme disease and other zoonoses in North America.</title>
        <authorList>
            <person name="Milovic A."/>
            <person name="Bassam K."/>
            <person name="Shao H."/>
            <person name="Chatzistamou I."/>
            <person name="Tufts D.M."/>
            <person name="Diuk-Wasser M."/>
            <person name="Barbour A.G."/>
        </authorList>
    </citation>
    <scope>NUCLEOTIDE SEQUENCE</scope>
    <source>
        <strain evidence="4">LL70</strain>
    </source>
</reference>
<evidence type="ECO:0000256" key="3">
    <source>
        <dbReference type="PROSITE-ProRule" id="PRU00339"/>
    </source>
</evidence>
<feature type="repeat" description="TPR" evidence="3">
    <location>
        <begin position="254"/>
        <end position="287"/>
    </location>
</feature>
<protein>
    <recommendedName>
        <fullName evidence="5">Tetratricopeptide repeat protein</fullName>
    </recommendedName>
</protein>
<feature type="repeat" description="TPR" evidence="3">
    <location>
        <begin position="220"/>
        <end position="253"/>
    </location>
</feature>
<evidence type="ECO:0008006" key="5">
    <source>
        <dbReference type="Google" id="ProtNLM"/>
    </source>
</evidence>
<name>A0A6G8F1L3_9BACT</name>
<dbReference type="Pfam" id="PF13414">
    <property type="entry name" value="TPR_11"/>
    <property type="match status" value="2"/>
</dbReference>
<dbReference type="InterPro" id="IPR050498">
    <property type="entry name" value="Ycf3"/>
</dbReference>
<dbReference type="EMBL" id="MN990733">
    <property type="protein sequence ID" value="QIM10048.1"/>
    <property type="molecule type" value="Genomic_DNA"/>
</dbReference>
<evidence type="ECO:0000256" key="1">
    <source>
        <dbReference type="ARBA" id="ARBA00022737"/>
    </source>
</evidence>
<dbReference type="PANTHER" id="PTHR44858">
    <property type="entry name" value="TETRATRICOPEPTIDE REPEAT PROTEIN 6"/>
    <property type="match status" value="1"/>
</dbReference>
<gene>
    <name evidence="4" type="ORF">Prevot485_1470</name>
</gene>
<keyword evidence="1" id="KW-0677">Repeat</keyword>